<accession>A0A1I3KL07</accession>
<reference evidence="3 5" key="1">
    <citation type="submission" date="2016-10" db="EMBL/GenBank/DDBJ databases">
        <authorList>
            <person name="de Groot N.N."/>
        </authorList>
    </citation>
    <scope>NUCLEOTIDE SEQUENCE [LARGE SCALE GENOMIC DNA]</scope>
    <source>
        <strain evidence="3 5">CGMCC 1.11030</strain>
    </source>
</reference>
<dbReference type="Pfam" id="PF02371">
    <property type="entry name" value="Transposase_20"/>
    <property type="match status" value="1"/>
</dbReference>
<dbReference type="PANTHER" id="PTHR33055:SF13">
    <property type="entry name" value="TRANSPOSASE"/>
    <property type="match status" value="1"/>
</dbReference>
<dbReference type="Pfam" id="PF01548">
    <property type="entry name" value="DEDD_Tnp_IS110"/>
    <property type="match status" value="1"/>
</dbReference>
<dbReference type="GO" id="GO:0006313">
    <property type="term" value="P:DNA transposition"/>
    <property type="evidence" value="ECO:0007669"/>
    <property type="project" value="InterPro"/>
</dbReference>
<dbReference type="GO" id="GO:0004803">
    <property type="term" value="F:transposase activity"/>
    <property type="evidence" value="ECO:0007669"/>
    <property type="project" value="InterPro"/>
</dbReference>
<evidence type="ECO:0000313" key="4">
    <source>
        <dbReference type="EMBL" id="SFJ21295.1"/>
    </source>
</evidence>
<protein>
    <submittedName>
        <fullName evidence="3">Transposase</fullName>
    </submittedName>
</protein>
<organism evidence="3 5">
    <name type="scientific">Albimonas pacifica</name>
    <dbReference type="NCBI Taxonomy" id="1114924"/>
    <lineage>
        <taxon>Bacteria</taxon>
        <taxon>Pseudomonadati</taxon>
        <taxon>Pseudomonadota</taxon>
        <taxon>Alphaproteobacteria</taxon>
        <taxon>Rhodobacterales</taxon>
        <taxon>Paracoccaceae</taxon>
        <taxon>Albimonas</taxon>
    </lineage>
</organism>
<evidence type="ECO:0000259" key="1">
    <source>
        <dbReference type="Pfam" id="PF01548"/>
    </source>
</evidence>
<dbReference type="EMBL" id="FOQH01000009">
    <property type="protein sequence ID" value="SFI73166.1"/>
    <property type="molecule type" value="Genomic_DNA"/>
</dbReference>
<name>A0A1I3KL07_9RHOB</name>
<sequence>MGEGTAFVGLDVHKETIAVAVAEDRRGGEVRYLGEIANTREAIRKLVAKLSKAHDTLHFCYEAGPCGYGIHRQLSEMGHDCELVAPSKTPARPGDRVKTDRRDAVLLARLHRAGELTPVWVPDEGHEAMRDLVRARTAAMESLRRARQQLSGFLLRHDRVFRTGCNWTKKHRVWLSGLRFQHPAHQIVLQEYIHAVDDAAARLARIEGQIRTLVPIWSLAPVVEAIQAMRGVSFISAVTVMAETGDLGRFDNPRQLMSWLGLVPSEYSSGPRTARGGITKAGSKDARRMLIEGAWTYRCHAAVGKVHMARLEGLPQEIRDIAWKAQIRLCARYRRLSARGKPATLVVTAIARELAAFIWAIARIVTPSTRPAAAAAC</sequence>
<feature type="domain" description="Transposase IS116/IS110/IS902 C-terminal" evidence="2">
    <location>
        <begin position="224"/>
        <end position="298"/>
    </location>
</feature>
<dbReference type="EMBL" id="FOQH01000017">
    <property type="protein sequence ID" value="SFJ21295.1"/>
    <property type="molecule type" value="Genomic_DNA"/>
</dbReference>
<keyword evidence="5" id="KW-1185">Reference proteome</keyword>
<dbReference type="InterPro" id="IPR047650">
    <property type="entry name" value="Transpos_IS110"/>
</dbReference>
<dbReference type="Proteomes" id="UP000199377">
    <property type="component" value="Unassembled WGS sequence"/>
</dbReference>
<dbReference type="OrthoDB" id="8261795at2"/>
<dbReference type="PANTHER" id="PTHR33055">
    <property type="entry name" value="TRANSPOSASE FOR INSERTION SEQUENCE ELEMENT IS1111A"/>
    <property type="match status" value="1"/>
</dbReference>
<dbReference type="RefSeq" id="WP_092862290.1">
    <property type="nucleotide sequence ID" value="NZ_FOQH01000009.1"/>
</dbReference>
<gene>
    <name evidence="3" type="ORF">SAMN05216258_1091</name>
    <name evidence="4" type="ORF">SAMN05216258_11736</name>
</gene>
<dbReference type="AlphaFoldDB" id="A0A1I3KL07"/>
<dbReference type="NCBIfam" id="NF033542">
    <property type="entry name" value="transpos_IS110"/>
    <property type="match status" value="1"/>
</dbReference>
<dbReference type="GO" id="GO:0003677">
    <property type="term" value="F:DNA binding"/>
    <property type="evidence" value="ECO:0007669"/>
    <property type="project" value="InterPro"/>
</dbReference>
<dbReference type="InterPro" id="IPR003346">
    <property type="entry name" value="Transposase_20"/>
</dbReference>
<dbReference type="InterPro" id="IPR002525">
    <property type="entry name" value="Transp_IS110-like_N"/>
</dbReference>
<evidence type="ECO:0000259" key="2">
    <source>
        <dbReference type="Pfam" id="PF02371"/>
    </source>
</evidence>
<evidence type="ECO:0000313" key="5">
    <source>
        <dbReference type="Proteomes" id="UP000199377"/>
    </source>
</evidence>
<evidence type="ECO:0000313" key="3">
    <source>
        <dbReference type="EMBL" id="SFI73166.1"/>
    </source>
</evidence>
<feature type="domain" description="Transposase IS110-like N-terminal" evidence="1">
    <location>
        <begin position="8"/>
        <end position="155"/>
    </location>
</feature>
<proteinExistence type="predicted"/>